<dbReference type="GO" id="GO:0005886">
    <property type="term" value="C:plasma membrane"/>
    <property type="evidence" value="ECO:0007669"/>
    <property type="project" value="UniProtKB-SubCell"/>
</dbReference>
<feature type="transmembrane region" description="Helical" evidence="8">
    <location>
        <begin position="93"/>
        <end position="112"/>
    </location>
</feature>
<organism evidence="10 11">
    <name type="scientific">Fluviispira sanaruensis</name>
    <dbReference type="NCBI Taxonomy" id="2493639"/>
    <lineage>
        <taxon>Bacteria</taxon>
        <taxon>Pseudomonadati</taxon>
        <taxon>Bdellovibrionota</taxon>
        <taxon>Oligoflexia</taxon>
        <taxon>Silvanigrellales</taxon>
        <taxon>Silvanigrellaceae</taxon>
        <taxon>Fluviispira</taxon>
    </lineage>
</organism>
<keyword evidence="4" id="KW-0997">Cell inner membrane</keyword>
<dbReference type="OrthoDB" id="9150135at2"/>
<dbReference type="PANTHER" id="PTHR23522">
    <property type="entry name" value="BLL5896 PROTEIN"/>
    <property type="match status" value="1"/>
</dbReference>
<feature type="transmembrane region" description="Helical" evidence="8">
    <location>
        <begin position="7"/>
        <end position="27"/>
    </location>
</feature>
<keyword evidence="2" id="KW-0813">Transport</keyword>
<dbReference type="EMBL" id="AP019368">
    <property type="protein sequence ID" value="BBH53997.1"/>
    <property type="molecule type" value="Genomic_DNA"/>
</dbReference>
<gene>
    <name evidence="10" type="ORF">JCM31447_24510</name>
</gene>
<evidence type="ECO:0000256" key="4">
    <source>
        <dbReference type="ARBA" id="ARBA00022519"/>
    </source>
</evidence>
<evidence type="ECO:0000256" key="1">
    <source>
        <dbReference type="ARBA" id="ARBA00004429"/>
    </source>
</evidence>
<dbReference type="RefSeq" id="WP_130610944.1">
    <property type="nucleotide sequence ID" value="NZ_AP019368.1"/>
</dbReference>
<dbReference type="PANTHER" id="PTHR23522:SF10">
    <property type="entry name" value="3-PHENYLPROPIONIC ACID TRANSPORTER-RELATED"/>
    <property type="match status" value="1"/>
</dbReference>
<feature type="transmembrane region" description="Helical" evidence="8">
    <location>
        <begin position="133"/>
        <end position="154"/>
    </location>
</feature>
<keyword evidence="6 8" id="KW-1133">Transmembrane helix</keyword>
<reference evidence="10 11" key="1">
    <citation type="submission" date="2018-12" db="EMBL/GenBank/DDBJ databases">
        <title>Rubrispira sanarue gen. nov., sp., nov., a member of the order Silvanigrellales, isolated from a brackish lake in Hamamatsu Japan.</title>
        <authorList>
            <person name="Maejima Y."/>
            <person name="Iino T."/>
            <person name="Muraguchi Y."/>
            <person name="Fukuda K."/>
            <person name="Nojiri H."/>
            <person name="Ohkuma M."/>
            <person name="Moriuchi R."/>
            <person name="Dohra H."/>
            <person name="Kimbara K."/>
            <person name="Shintani M."/>
        </authorList>
    </citation>
    <scope>NUCLEOTIDE SEQUENCE [LARGE SCALE GENOMIC DNA]</scope>
    <source>
        <strain evidence="10 11">RF1110005</strain>
    </source>
</reference>
<evidence type="ECO:0000259" key="9">
    <source>
        <dbReference type="Pfam" id="PF12832"/>
    </source>
</evidence>
<evidence type="ECO:0000256" key="7">
    <source>
        <dbReference type="ARBA" id="ARBA00023136"/>
    </source>
</evidence>
<keyword evidence="3" id="KW-1003">Cell membrane</keyword>
<dbReference type="InterPro" id="IPR024989">
    <property type="entry name" value="MFS_assoc_dom"/>
</dbReference>
<dbReference type="Gene3D" id="1.20.1250.20">
    <property type="entry name" value="MFS general substrate transporter like domains"/>
    <property type="match status" value="1"/>
</dbReference>
<evidence type="ECO:0000256" key="8">
    <source>
        <dbReference type="SAM" id="Phobius"/>
    </source>
</evidence>
<evidence type="ECO:0000256" key="3">
    <source>
        <dbReference type="ARBA" id="ARBA00022475"/>
    </source>
</evidence>
<dbReference type="InterPro" id="IPR036259">
    <property type="entry name" value="MFS_trans_sf"/>
</dbReference>
<keyword evidence="5 8" id="KW-0812">Transmembrane</keyword>
<feature type="domain" description="Major facilitator superfamily associated" evidence="9">
    <location>
        <begin position="6"/>
        <end position="198"/>
    </location>
</feature>
<dbReference type="KEGG" id="sbf:JCM31447_24510"/>
<feature type="transmembrane region" description="Helical" evidence="8">
    <location>
        <begin position="39"/>
        <end position="60"/>
    </location>
</feature>
<dbReference type="SUPFAM" id="SSF103473">
    <property type="entry name" value="MFS general substrate transporter"/>
    <property type="match status" value="1"/>
</dbReference>
<proteinExistence type="predicted"/>
<dbReference type="Proteomes" id="UP000291236">
    <property type="component" value="Chromosome"/>
</dbReference>
<evidence type="ECO:0000313" key="11">
    <source>
        <dbReference type="Proteomes" id="UP000291236"/>
    </source>
</evidence>
<feature type="transmembrane region" description="Helical" evidence="8">
    <location>
        <begin position="67"/>
        <end position="87"/>
    </location>
</feature>
<protein>
    <recommendedName>
        <fullName evidence="9">Major facilitator superfamily associated domain-containing protein</fullName>
    </recommendedName>
</protein>
<evidence type="ECO:0000313" key="10">
    <source>
        <dbReference type="EMBL" id="BBH53997.1"/>
    </source>
</evidence>
<evidence type="ECO:0000256" key="5">
    <source>
        <dbReference type="ARBA" id="ARBA00022692"/>
    </source>
</evidence>
<keyword evidence="11" id="KW-1185">Reference proteome</keyword>
<keyword evidence="7 8" id="KW-0472">Membrane</keyword>
<evidence type="ECO:0000256" key="6">
    <source>
        <dbReference type="ARBA" id="ARBA00022989"/>
    </source>
</evidence>
<comment type="subcellular location">
    <subcellularLocation>
        <location evidence="1">Cell inner membrane</location>
        <topology evidence="1">Multi-pass membrane protein</topology>
    </subcellularLocation>
</comment>
<name>A0A4V0P2Q0_FLUSA</name>
<sequence>MITHRYLQLIYILFFAVEGVLYALWPVWLKTIGFTVSEIGLLIAAAFWPQVISSFLLGYLSDWKYNSAIIASLLALISTICIIFSLSTSSLQLYILISIIYGAAWTSVLPISESTLITSEKQGEIDYGATRSIGSITFIITSVLAGLLVANYGYSIVPKSMILFMFLTFITCLGLAASRKKFKELNSRKKSPEKVRALMNKQFFIIIFSCGLI</sequence>
<feature type="transmembrane region" description="Helical" evidence="8">
    <location>
        <begin position="160"/>
        <end position="178"/>
    </location>
</feature>
<evidence type="ECO:0000256" key="2">
    <source>
        <dbReference type="ARBA" id="ARBA00022448"/>
    </source>
</evidence>
<dbReference type="GO" id="GO:0015528">
    <property type="term" value="F:lactose:proton symporter activity"/>
    <property type="evidence" value="ECO:0007669"/>
    <property type="project" value="TreeGrafter"/>
</dbReference>
<dbReference type="AlphaFoldDB" id="A0A4V0P2Q0"/>
<dbReference type="Pfam" id="PF12832">
    <property type="entry name" value="MFS_1_like"/>
    <property type="match status" value="1"/>
</dbReference>
<accession>A0A4V0P2Q0</accession>
<dbReference type="GO" id="GO:0030395">
    <property type="term" value="F:lactose binding"/>
    <property type="evidence" value="ECO:0007669"/>
    <property type="project" value="TreeGrafter"/>
</dbReference>